<dbReference type="Proteomes" id="UP001589619">
    <property type="component" value="Unassembled WGS sequence"/>
</dbReference>
<dbReference type="RefSeq" id="WP_344911973.1">
    <property type="nucleotide sequence ID" value="NZ_BAAAYO010000010.1"/>
</dbReference>
<dbReference type="EMBL" id="JBHMAG010000007">
    <property type="protein sequence ID" value="MFB9751452.1"/>
    <property type="molecule type" value="Genomic_DNA"/>
</dbReference>
<keyword evidence="3" id="KW-0804">Transcription</keyword>
<evidence type="ECO:0000259" key="4">
    <source>
        <dbReference type="PROSITE" id="PS50949"/>
    </source>
</evidence>
<dbReference type="SUPFAM" id="SSF46785">
    <property type="entry name" value="Winged helix' DNA-binding domain"/>
    <property type="match status" value="1"/>
</dbReference>
<sequence length="481" mass="55192">MLRRRNLFQERYNHFLHELKNEILSGGLQPGEFILPENTLSEKYQISRVSVRKVLAQLVDEGLIEKIAGKGNRVKPPVEEIVRQTITLAWFSQSYEQELLGTIIRQYEAVHPYVKIELVILPSEQYTTKLADMIEQGSGPDVFFISDTHIRDMIENKRYDVIEPYEPAKFTPELSYGKLFDIFKVDGKQLSVPIHFSPIVICYNKTMFKQAGITGDDPLRTWNDLLDAAKKCTAEPNEDGMIDQYGFCFSSSTNRWPSFILQNGGRFKSDDGKRSVFGDARNVEALQFCNDLMYKHQVSPIYSHASSYLAEQVFKKKRCAMMLSTYYFMNEFRGMDLSWDVLPVPHNREKGTLLLCGSLAINKYSDKIKVAQSFIDFFVDEEAQTILKRGGCTIPALRSVAEDNSLLNPDIHPEHYNTFVDVMEYSYSHRALGVTRADVAIMDDELNLLWANMDTPEEVCRRIEERMNKRSESNGSGIVRA</sequence>
<keyword evidence="1" id="KW-0805">Transcription regulation</keyword>
<keyword evidence="6" id="KW-1185">Reference proteome</keyword>
<dbReference type="PANTHER" id="PTHR43649">
    <property type="entry name" value="ARABINOSE-BINDING PROTEIN-RELATED"/>
    <property type="match status" value="1"/>
</dbReference>
<comment type="caution">
    <text evidence="5">The sequence shown here is derived from an EMBL/GenBank/DDBJ whole genome shotgun (WGS) entry which is preliminary data.</text>
</comment>
<evidence type="ECO:0000256" key="1">
    <source>
        <dbReference type="ARBA" id="ARBA00023015"/>
    </source>
</evidence>
<gene>
    <name evidence="5" type="ORF">ACFFNY_07715</name>
</gene>
<evidence type="ECO:0000256" key="2">
    <source>
        <dbReference type="ARBA" id="ARBA00023125"/>
    </source>
</evidence>
<dbReference type="Pfam" id="PF00392">
    <property type="entry name" value="GntR"/>
    <property type="match status" value="1"/>
</dbReference>
<name>A0ABV5VT35_9BACL</name>
<proteinExistence type="predicted"/>
<dbReference type="InterPro" id="IPR036388">
    <property type="entry name" value="WH-like_DNA-bd_sf"/>
</dbReference>
<dbReference type="InterPro" id="IPR000524">
    <property type="entry name" value="Tscrpt_reg_HTH_GntR"/>
</dbReference>
<accession>A0ABV5VT35</accession>
<dbReference type="PROSITE" id="PS50949">
    <property type="entry name" value="HTH_GNTR"/>
    <property type="match status" value="1"/>
</dbReference>
<keyword evidence="2" id="KW-0238">DNA-binding</keyword>
<evidence type="ECO:0000313" key="5">
    <source>
        <dbReference type="EMBL" id="MFB9751452.1"/>
    </source>
</evidence>
<dbReference type="CDD" id="cd07377">
    <property type="entry name" value="WHTH_GntR"/>
    <property type="match status" value="1"/>
</dbReference>
<dbReference type="Gene3D" id="3.40.190.10">
    <property type="entry name" value="Periplasmic binding protein-like II"/>
    <property type="match status" value="1"/>
</dbReference>
<dbReference type="CDD" id="cd13585">
    <property type="entry name" value="PBP2_TMBP_like"/>
    <property type="match status" value="1"/>
</dbReference>
<dbReference type="InterPro" id="IPR006059">
    <property type="entry name" value="SBP"/>
</dbReference>
<organism evidence="5 6">
    <name type="scientific">Paenibacillus hodogayensis</name>
    <dbReference type="NCBI Taxonomy" id="279208"/>
    <lineage>
        <taxon>Bacteria</taxon>
        <taxon>Bacillati</taxon>
        <taxon>Bacillota</taxon>
        <taxon>Bacilli</taxon>
        <taxon>Bacillales</taxon>
        <taxon>Paenibacillaceae</taxon>
        <taxon>Paenibacillus</taxon>
    </lineage>
</organism>
<dbReference type="InterPro" id="IPR050490">
    <property type="entry name" value="Bact_solute-bd_prot1"/>
</dbReference>
<feature type="domain" description="HTH gntR-type" evidence="4">
    <location>
        <begin position="9"/>
        <end position="77"/>
    </location>
</feature>
<dbReference type="PRINTS" id="PR00035">
    <property type="entry name" value="HTHGNTR"/>
</dbReference>
<dbReference type="SUPFAM" id="SSF53850">
    <property type="entry name" value="Periplasmic binding protein-like II"/>
    <property type="match status" value="1"/>
</dbReference>
<evidence type="ECO:0000313" key="6">
    <source>
        <dbReference type="Proteomes" id="UP001589619"/>
    </source>
</evidence>
<protein>
    <submittedName>
        <fullName evidence="5">Extracellular solute-binding protein</fullName>
    </submittedName>
</protein>
<evidence type="ECO:0000256" key="3">
    <source>
        <dbReference type="ARBA" id="ARBA00023163"/>
    </source>
</evidence>
<reference evidence="5 6" key="1">
    <citation type="submission" date="2024-09" db="EMBL/GenBank/DDBJ databases">
        <authorList>
            <person name="Sun Q."/>
            <person name="Mori K."/>
        </authorList>
    </citation>
    <scope>NUCLEOTIDE SEQUENCE [LARGE SCALE GENOMIC DNA]</scope>
    <source>
        <strain evidence="5 6">JCM 12520</strain>
    </source>
</reference>
<dbReference type="Gene3D" id="1.10.10.10">
    <property type="entry name" value="Winged helix-like DNA-binding domain superfamily/Winged helix DNA-binding domain"/>
    <property type="match status" value="1"/>
</dbReference>
<dbReference type="PANTHER" id="PTHR43649:SF12">
    <property type="entry name" value="DIACETYLCHITOBIOSE BINDING PROTEIN DASA"/>
    <property type="match status" value="1"/>
</dbReference>
<dbReference type="SMART" id="SM00345">
    <property type="entry name" value="HTH_GNTR"/>
    <property type="match status" value="1"/>
</dbReference>
<dbReference type="InterPro" id="IPR036390">
    <property type="entry name" value="WH_DNA-bd_sf"/>
</dbReference>
<dbReference type="Pfam" id="PF01547">
    <property type="entry name" value="SBP_bac_1"/>
    <property type="match status" value="1"/>
</dbReference>